<dbReference type="PANTHER" id="PTHR43047:SF9">
    <property type="entry name" value="HISTIDINE KINASE"/>
    <property type="match status" value="1"/>
</dbReference>
<dbReference type="InterPro" id="IPR036097">
    <property type="entry name" value="HisK_dim/P_sf"/>
</dbReference>
<dbReference type="Pfam" id="PF02518">
    <property type="entry name" value="HATPase_c"/>
    <property type="match status" value="1"/>
</dbReference>
<organism evidence="10 11">
    <name type="scientific">Variovorax paradoxus</name>
    <dbReference type="NCBI Taxonomy" id="34073"/>
    <lineage>
        <taxon>Bacteria</taxon>
        <taxon>Pseudomonadati</taxon>
        <taxon>Pseudomonadota</taxon>
        <taxon>Betaproteobacteria</taxon>
        <taxon>Burkholderiales</taxon>
        <taxon>Comamonadaceae</taxon>
        <taxon>Variovorax</taxon>
    </lineage>
</organism>
<dbReference type="InterPro" id="IPR005467">
    <property type="entry name" value="His_kinase_dom"/>
</dbReference>
<gene>
    <name evidence="10" type="ORF">DI563_22265</name>
</gene>
<keyword evidence="7" id="KW-1133">Transmembrane helix</keyword>
<keyword evidence="4" id="KW-0808">Transferase</keyword>
<keyword evidence="3 6" id="KW-0597">Phosphoprotein</keyword>
<evidence type="ECO:0000256" key="7">
    <source>
        <dbReference type="SAM" id="Phobius"/>
    </source>
</evidence>
<evidence type="ECO:0000313" key="10">
    <source>
        <dbReference type="EMBL" id="PZQ66980.1"/>
    </source>
</evidence>
<keyword evidence="5" id="KW-0418">Kinase</keyword>
<dbReference type="InterPro" id="IPR003594">
    <property type="entry name" value="HATPase_dom"/>
</dbReference>
<name>A0A2W5RV56_VARPD</name>
<dbReference type="GO" id="GO:0005886">
    <property type="term" value="C:plasma membrane"/>
    <property type="evidence" value="ECO:0007669"/>
    <property type="project" value="TreeGrafter"/>
</dbReference>
<dbReference type="Pfam" id="PF00072">
    <property type="entry name" value="Response_reg"/>
    <property type="match status" value="1"/>
</dbReference>
<evidence type="ECO:0000313" key="11">
    <source>
        <dbReference type="Proteomes" id="UP000249135"/>
    </source>
</evidence>
<dbReference type="CDD" id="cd00075">
    <property type="entry name" value="HATPase"/>
    <property type="match status" value="1"/>
</dbReference>
<dbReference type="AlphaFoldDB" id="A0A2W5RV56"/>
<dbReference type="Gene3D" id="1.10.287.130">
    <property type="match status" value="1"/>
</dbReference>
<dbReference type="InterPro" id="IPR011006">
    <property type="entry name" value="CheY-like_superfamily"/>
</dbReference>
<keyword evidence="7" id="KW-0812">Transmembrane</keyword>
<dbReference type="SMART" id="SM00448">
    <property type="entry name" value="REC"/>
    <property type="match status" value="1"/>
</dbReference>
<sequence>MFSRSRARSAAGATPVLPAQAERVERWMRRRLLSFARKTFAPHALSAALVAGLYWSLTHRRAVFLWLGLAALALVARLTVALANERRYPVADHPEGPPGGERPYLGPLLALSIVWGLSPFLLLPPGALNVELAALLGVALCAMLMGSVPAVALWRPAIAAWLVPLTAGMALYGAMHGGPAGWFLCLGILLFSAWIARLALAQRQMIARSVAMQFQTEALSEQLAAQKGDLERLNEERTRFFASASHDLRQPVHALALLSDAMRRELADHPARPMAEQVGAATASVGHLLDAMLDISRIDAGTVQAVPKPVALVDVFAQLSQVQGPRVEAAGLSLRVQASGHTLDTDAALLLRILSNLVDNAIKHAPRALGGRRILVTARRRGAGVRIAVRDEGPGVPAEHLPRLYEEFYQVGNPERDAAHGLGIGLAIVRRLALLLGGRTGVHSVPGRGSAFWIDLPLGAGQGTVSGFGDSTLAPMTAVTSGPMHLEPVHSHTHTLHSRRPNVLLLDDEHAVGDAMRLWLQPYCSAVHATRTLAEAQGVVAREGAALDVMLVDFRLAGAVNGIEAVQRLRRAAGRELPAILITGDTDPARVRAAYGSGLTVVFKPVQPQLLAQMLQAAAATPG</sequence>
<dbReference type="PROSITE" id="PS50110">
    <property type="entry name" value="RESPONSE_REGULATORY"/>
    <property type="match status" value="1"/>
</dbReference>
<evidence type="ECO:0000256" key="5">
    <source>
        <dbReference type="ARBA" id="ARBA00022777"/>
    </source>
</evidence>
<feature type="domain" description="Histidine kinase" evidence="8">
    <location>
        <begin position="243"/>
        <end position="460"/>
    </location>
</feature>
<comment type="caution">
    <text evidence="10">The sequence shown here is derived from an EMBL/GenBank/DDBJ whole genome shotgun (WGS) entry which is preliminary data.</text>
</comment>
<protein>
    <recommendedName>
        <fullName evidence="2">histidine kinase</fullName>
        <ecNumber evidence="2">2.7.13.3</ecNumber>
    </recommendedName>
</protein>
<evidence type="ECO:0000256" key="6">
    <source>
        <dbReference type="PROSITE-ProRule" id="PRU00169"/>
    </source>
</evidence>
<evidence type="ECO:0000256" key="4">
    <source>
        <dbReference type="ARBA" id="ARBA00022679"/>
    </source>
</evidence>
<dbReference type="CDD" id="cd00082">
    <property type="entry name" value="HisKA"/>
    <property type="match status" value="1"/>
</dbReference>
<dbReference type="PRINTS" id="PR00344">
    <property type="entry name" value="BCTRLSENSOR"/>
</dbReference>
<accession>A0A2W5RV56</accession>
<keyword evidence="7" id="KW-0472">Membrane</keyword>
<dbReference type="PANTHER" id="PTHR43047">
    <property type="entry name" value="TWO-COMPONENT HISTIDINE PROTEIN KINASE"/>
    <property type="match status" value="1"/>
</dbReference>
<evidence type="ECO:0000256" key="2">
    <source>
        <dbReference type="ARBA" id="ARBA00012438"/>
    </source>
</evidence>
<dbReference type="SUPFAM" id="SSF55874">
    <property type="entry name" value="ATPase domain of HSP90 chaperone/DNA topoisomerase II/histidine kinase"/>
    <property type="match status" value="1"/>
</dbReference>
<feature type="transmembrane region" description="Helical" evidence="7">
    <location>
        <begin position="104"/>
        <end position="123"/>
    </location>
</feature>
<dbReference type="SUPFAM" id="SSF52172">
    <property type="entry name" value="CheY-like"/>
    <property type="match status" value="1"/>
</dbReference>
<dbReference type="InterPro" id="IPR001789">
    <property type="entry name" value="Sig_transdc_resp-reg_receiver"/>
</dbReference>
<dbReference type="Proteomes" id="UP000249135">
    <property type="component" value="Unassembled WGS sequence"/>
</dbReference>
<dbReference type="SMART" id="SM00388">
    <property type="entry name" value="HisKA"/>
    <property type="match status" value="1"/>
</dbReference>
<dbReference type="EC" id="2.7.13.3" evidence="2"/>
<proteinExistence type="predicted"/>
<feature type="transmembrane region" description="Helical" evidence="7">
    <location>
        <begin position="182"/>
        <end position="200"/>
    </location>
</feature>
<comment type="catalytic activity">
    <reaction evidence="1">
        <text>ATP + protein L-histidine = ADP + protein N-phospho-L-histidine.</text>
        <dbReference type="EC" id="2.7.13.3"/>
    </reaction>
</comment>
<evidence type="ECO:0000256" key="3">
    <source>
        <dbReference type="ARBA" id="ARBA00022553"/>
    </source>
</evidence>
<evidence type="ECO:0000259" key="8">
    <source>
        <dbReference type="PROSITE" id="PS50109"/>
    </source>
</evidence>
<dbReference type="PROSITE" id="PS50109">
    <property type="entry name" value="HIS_KIN"/>
    <property type="match status" value="1"/>
</dbReference>
<feature type="transmembrane region" description="Helical" evidence="7">
    <location>
        <begin position="64"/>
        <end position="84"/>
    </location>
</feature>
<feature type="modified residue" description="4-aspartylphosphate" evidence="6">
    <location>
        <position position="553"/>
    </location>
</feature>
<dbReference type="EMBL" id="QFPP01000377">
    <property type="protein sequence ID" value="PZQ66980.1"/>
    <property type="molecule type" value="Genomic_DNA"/>
</dbReference>
<feature type="domain" description="Response regulatory" evidence="9">
    <location>
        <begin position="502"/>
        <end position="619"/>
    </location>
</feature>
<dbReference type="InterPro" id="IPR003661">
    <property type="entry name" value="HisK_dim/P_dom"/>
</dbReference>
<dbReference type="Gene3D" id="3.40.50.2300">
    <property type="match status" value="1"/>
</dbReference>
<dbReference type="GO" id="GO:0009927">
    <property type="term" value="F:histidine phosphotransfer kinase activity"/>
    <property type="evidence" value="ECO:0007669"/>
    <property type="project" value="TreeGrafter"/>
</dbReference>
<reference evidence="10 11" key="1">
    <citation type="submission" date="2017-08" db="EMBL/GenBank/DDBJ databases">
        <title>Infants hospitalized years apart are colonized by the same room-sourced microbial strains.</title>
        <authorList>
            <person name="Brooks B."/>
            <person name="Olm M.R."/>
            <person name="Firek B.A."/>
            <person name="Baker R."/>
            <person name="Thomas B.C."/>
            <person name="Morowitz M.J."/>
            <person name="Banfield J.F."/>
        </authorList>
    </citation>
    <scope>NUCLEOTIDE SEQUENCE [LARGE SCALE GENOMIC DNA]</scope>
    <source>
        <strain evidence="10">S2_005_003_R2_41</strain>
    </source>
</reference>
<dbReference type="SUPFAM" id="SSF47384">
    <property type="entry name" value="Homodimeric domain of signal transducing histidine kinase"/>
    <property type="match status" value="1"/>
</dbReference>
<dbReference type="Pfam" id="PF00512">
    <property type="entry name" value="HisKA"/>
    <property type="match status" value="1"/>
</dbReference>
<dbReference type="GO" id="GO:0000155">
    <property type="term" value="F:phosphorelay sensor kinase activity"/>
    <property type="evidence" value="ECO:0007669"/>
    <property type="project" value="InterPro"/>
</dbReference>
<evidence type="ECO:0000256" key="1">
    <source>
        <dbReference type="ARBA" id="ARBA00000085"/>
    </source>
</evidence>
<feature type="transmembrane region" description="Helical" evidence="7">
    <location>
        <begin position="130"/>
        <end position="152"/>
    </location>
</feature>
<feature type="transmembrane region" description="Helical" evidence="7">
    <location>
        <begin position="40"/>
        <end position="57"/>
    </location>
</feature>
<dbReference type="InterPro" id="IPR004358">
    <property type="entry name" value="Sig_transdc_His_kin-like_C"/>
</dbReference>
<evidence type="ECO:0000259" key="9">
    <source>
        <dbReference type="PROSITE" id="PS50110"/>
    </source>
</evidence>
<dbReference type="SMART" id="SM00387">
    <property type="entry name" value="HATPase_c"/>
    <property type="match status" value="1"/>
</dbReference>
<dbReference type="CDD" id="cd00156">
    <property type="entry name" value="REC"/>
    <property type="match status" value="1"/>
</dbReference>
<dbReference type="Gene3D" id="3.30.565.10">
    <property type="entry name" value="Histidine kinase-like ATPase, C-terminal domain"/>
    <property type="match status" value="1"/>
</dbReference>
<dbReference type="InterPro" id="IPR036890">
    <property type="entry name" value="HATPase_C_sf"/>
</dbReference>